<accession>A0AA37TSS0</accession>
<evidence type="ECO:0000313" key="2">
    <source>
        <dbReference type="EMBL" id="GLS85163.1"/>
    </source>
</evidence>
<sequence>MRLSLFMLSVLIGLTACGDKKARFLISPPETTAQARLRVASIEVRDVSLPAYASASEIVVEDATGALRPVPKAIWADDPARGVTGALARSLGAASTSTVAAEPWPLNDAPQARLQVRIDQMIAKFDGGFQLEGQFAISSTQGAVSDSLSRFEISVPMADLTPASVAAATGVALDQLAAKIVAKLKA</sequence>
<dbReference type="Proteomes" id="UP001157355">
    <property type="component" value="Unassembled WGS sequence"/>
</dbReference>
<feature type="domain" description="ABC-type transport auxiliary lipoprotein component" evidence="1">
    <location>
        <begin position="28"/>
        <end position="181"/>
    </location>
</feature>
<gene>
    <name evidence="2" type="ORF">GCM10010873_01360</name>
</gene>
<dbReference type="RefSeq" id="WP_284323394.1">
    <property type="nucleotide sequence ID" value="NZ_BSPP01000002.1"/>
</dbReference>
<dbReference type="AlphaFoldDB" id="A0AA37TSS0"/>
<protein>
    <submittedName>
        <fullName evidence="2">Lipoprotein</fullName>
    </submittedName>
</protein>
<dbReference type="PROSITE" id="PS51257">
    <property type="entry name" value="PROKAR_LIPOPROTEIN"/>
    <property type="match status" value="1"/>
</dbReference>
<dbReference type="InterPro" id="IPR005586">
    <property type="entry name" value="ABC_trans_aux"/>
</dbReference>
<dbReference type="Pfam" id="PF03886">
    <property type="entry name" value="ABC_trans_aux"/>
    <property type="match status" value="1"/>
</dbReference>
<evidence type="ECO:0000313" key="3">
    <source>
        <dbReference type="Proteomes" id="UP001157355"/>
    </source>
</evidence>
<keyword evidence="3" id="KW-1185">Reference proteome</keyword>
<organism evidence="2 3">
    <name type="scientific">Cypionkella aquatica</name>
    <dbReference type="NCBI Taxonomy" id="1756042"/>
    <lineage>
        <taxon>Bacteria</taxon>
        <taxon>Pseudomonadati</taxon>
        <taxon>Pseudomonadota</taxon>
        <taxon>Alphaproteobacteria</taxon>
        <taxon>Rhodobacterales</taxon>
        <taxon>Paracoccaceae</taxon>
        <taxon>Cypionkella</taxon>
    </lineage>
</organism>
<comment type="caution">
    <text evidence="2">The sequence shown here is derived from an EMBL/GenBank/DDBJ whole genome shotgun (WGS) entry which is preliminary data.</text>
</comment>
<keyword evidence="2" id="KW-0449">Lipoprotein</keyword>
<dbReference type="SUPFAM" id="SSF159594">
    <property type="entry name" value="XCC0632-like"/>
    <property type="match status" value="1"/>
</dbReference>
<evidence type="ECO:0000259" key="1">
    <source>
        <dbReference type="Pfam" id="PF03886"/>
    </source>
</evidence>
<dbReference type="Gene3D" id="3.40.50.10610">
    <property type="entry name" value="ABC-type transport auxiliary lipoprotein component"/>
    <property type="match status" value="1"/>
</dbReference>
<name>A0AA37TSS0_9RHOB</name>
<proteinExistence type="predicted"/>
<reference evidence="2 3" key="1">
    <citation type="journal article" date="2014" name="Int. J. Syst. Evol. Microbiol.">
        <title>Complete genome sequence of Corynebacterium casei LMG S-19264T (=DSM 44701T), isolated from a smear-ripened cheese.</title>
        <authorList>
            <consortium name="US DOE Joint Genome Institute (JGI-PGF)"/>
            <person name="Walter F."/>
            <person name="Albersmeier A."/>
            <person name="Kalinowski J."/>
            <person name="Ruckert C."/>
        </authorList>
    </citation>
    <scope>NUCLEOTIDE SEQUENCE [LARGE SCALE GENOMIC DNA]</scope>
    <source>
        <strain evidence="2 3">NBRC 111766</strain>
    </source>
</reference>
<dbReference type="EMBL" id="BSPP01000002">
    <property type="protein sequence ID" value="GLS85163.1"/>
    <property type="molecule type" value="Genomic_DNA"/>
</dbReference>